<dbReference type="GO" id="GO:0003727">
    <property type="term" value="F:single-stranded RNA binding"/>
    <property type="evidence" value="ECO:0007669"/>
    <property type="project" value="InterPro"/>
</dbReference>
<comment type="caution">
    <text evidence="7">The sequence shown here is derived from an EMBL/GenBank/DDBJ whole genome shotgun (WGS) entry which is preliminary data.</text>
</comment>
<evidence type="ECO:0000256" key="2">
    <source>
        <dbReference type="ARBA" id="ARBA00022884"/>
    </source>
</evidence>
<dbReference type="GO" id="GO:0003677">
    <property type="term" value="F:DNA binding"/>
    <property type="evidence" value="ECO:0007669"/>
    <property type="project" value="UniProtKB-KW"/>
</dbReference>
<evidence type="ECO:0000256" key="1">
    <source>
        <dbReference type="ARBA" id="ARBA00008396"/>
    </source>
</evidence>
<dbReference type="Pfam" id="PF01479">
    <property type="entry name" value="S4"/>
    <property type="match status" value="1"/>
</dbReference>
<comment type="similarity">
    <text evidence="1">Belongs to the HSP15 family.</text>
</comment>
<dbReference type="EMBL" id="MQVS01000010">
    <property type="protein sequence ID" value="OKL51100.1"/>
    <property type="molecule type" value="Genomic_DNA"/>
</dbReference>
<dbReference type="Gene3D" id="3.10.290.10">
    <property type="entry name" value="RNA-binding S4 domain"/>
    <property type="match status" value="1"/>
</dbReference>
<feature type="compositionally biased region" description="Basic and acidic residues" evidence="5">
    <location>
        <begin position="114"/>
        <end position="124"/>
    </location>
</feature>
<reference evidence="8" key="1">
    <citation type="submission" date="2016-12" db="EMBL/GenBank/DDBJ databases">
        <authorList>
            <person name="Meng X."/>
        </authorList>
    </citation>
    <scope>NUCLEOTIDE SEQUENCE [LARGE SCALE GENOMIC DNA]</scope>
    <source>
        <strain evidence="8">DSM 20732</strain>
    </source>
</reference>
<dbReference type="RefSeq" id="WP_073825642.1">
    <property type="nucleotide sequence ID" value="NZ_JAUNKL010000072.1"/>
</dbReference>
<dbReference type="OrthoDB" id="9797176at2"/>
<dbReference type="PIRSF" id="PIRSF016821">
    <property type="entry name" value="HSP15"/>
    <property type="match status" value="1"/>
</dbReference>
<dbReference type="GO" id="GO:0043023">
    <property type="term" value="F:ribosomal large subunit binding"/>
    <property type="evidence" value="ECO:0007669"/>
    <property type="project" value="InterPro"/>
</dbReference>
<accession>A0A1Q5PUK9</accession>
<sequence length="124" mass="13810">MTELSAVRVDVWLFAVRACKSRSLATAAARAGHVKINDATAKASADVRVGDVVRLRIEGFDRVLRVEKLLLRRVGAPLAAEHYTDLTPPRLTVRDAPVFVRDRGAGRPTKRERRQLDALRGRRS</sequence>
<name>A0A1Q5PUK9_9ACTO</name>
<protein>
    <submittedName>
        <fullName evidence="7">RNA-binding protein S4</fullName>
    </submittedName>
</protein>
<dbReference type="SMART" id="SM00363">
    <property type="entry name" value="S4"/>
    <property type="match status" value="1"/>
</dbReference>
<keyword evidence="8" id="KW-1185">Reference proteome</keyword>
<dbReference type="InterPro" id="IPR025708">
    <property type="entry name" value="HSP15"/>
</dbReference>
<feature type="domain" description="RNA-binding S4" evidence="6">
    <location>
        <begin position="7"/>
        <end position="72"/>
    </location>
</feature>
<dbReference type="AlphaFoldDB" id="A0A1Q5PUK9"/>
<feature type="region of interest" description="Disordered" evidence="5">
    <location>
        <begin position="98"/>
        <end position="124"/>
    </location>
</feature>
<evidence type="ECO:0000256" key="5">
    <source>
        <dbReference type="SAM" id="MobiDB-lite"/>
    </source>
</evidence>
<dbReference type="Proteomes" id="UP000185612">
    <property type="component" value="Unassembled WGS sequence"/>
</dbReference>
<dbReference type="PROSITE" id="PS50889">
    <property type="entry name" value="S4"/>
    <property type="match status" value="1"/>
</dbReference>
<gene>
    <name evidence="7" type="ORF">BSZ40_09345</name>
</gene>
<organism evidence="7 8">
    <name type="scientific">Buchananella hordeovulneris</name>
    <dbReference type="NCBI Taxonomy" id="52770"/>
    <lineage>
        <taxon>Bacteria</taxon>
        <taxon>Bacillati</taxon>
        <taxon>Actinomycetota</taxon>
        <taxon>Actinomycetes</taxon>
        <taxon>Actinomycetales</taxon>
        <taxon>Actinomycetaceae</taxon>
        <taxon>Buchananella</taxon>
    </lineage>
</organism>
<keyword evidence="2 4" id="KW-0694">RNA-binding</keyword>
<dbReference type="InterPro" id="IPR002942">
    <property type="entry name" value="S4_RNA-bd"/>
</dbReference>
<dbReference type="InterPro" id="IPR036986">
    <property type="entry name" value="S4_RNA-bd_sf"/>
</dbReference>
<dbReference type="SUPFAM" id="SSF55174">
    <property type="entry name" value="Alpha-L RNA-binding motif"/>
    <property type="match status" value="1"/>
</dbReference>
<proteinExistence type="inferred from homology"/>
<dbReference type="GO" id="GO:0034605">
    <property type="term" value="P:cellular response to heat"/>
    <property type="evidence" value="ECO:0007669"/>
    <property type="project" value="InterPro"/>
</dbReference>
<dbReference type="CDD" id="cd00165">
    <property type="entry name" value="S4"/>
    <property type="match status" value="1"/>
</dbReference>
<keyword evidence="3" id="KW-0238">DNA-binding</keyword>
<dbReference type="STRING" id="52770.BSZ40_09345"/>
<evidence type="ECO:0000256" key="3">
    <source>
        <dbReference type="ARBA" id="ARBA00023125"/>
    </source>
</evidence>
<evidence type="ECO:0000313" key="8">
    <source>
        <dbReference type="Proteomes" id="UP000185612"/>
    </source>
</evidence>
<evidence type="ECO:0000256" key="4">
    <source>
        <dbReference type="PROSITE-ProRule" id="PRU00182"/>
    </source>
</evidence>
<evidence type="ECO:0000259" key="6">
    <source>
        <dbReference type="SMART" id="SM00363"/>
    </source>
</evidence>
<evidence type="ECO:0000313" key="7">
    <source>
        <dbReference type="EMBL" id="OKL51100.1"/>
    </source>
</evidence>